<name>A0A1T4TEZ6_9ACTN</name>
<dbReference type="EMBL" id="FUWS01000021">
    <property type="protein sequence ID" value="SKA39017.1"/>
    <property type="molecule type" value="Genomic_DNA"/>
</dbReference>
<evidence type="ECO:0000313" key="3">
    <source>
        <dbReference type="Proteomes" id="UP000190637"/>
    </source>
</evidence>
<organism evidence="2 3">
    <name type="scientific">Marinactinospora thermotolerans DSM 45154</name>
    <dbReference type="NCBI Taxonomy" id="1122192"/>
    <lineage>
        <taxon>Bacteria</taxon>
        <taxon>Bacillati</taxon>
        <taxon>Actinomycetota</taxon>
        <taxon>Actinomycetes</taxon>
        <taxon>Streptosporangiales</taxon>
        <taxon>Nocardiopsidaceae</taxon>
        <taxon>Marinactinospora</taxon>
    </lineage>
</organism>
<protein>
    <recommendedName>
        <fullName evidence="1">DUF397 domain-containing protein</fullName>
    </recommendedName>
</protein>
<proteinExistence type="predicted"/>
<reference evidence="2 3" key="1">
    <citation type="submission" date="2017-02" db="EMBL/GenBank/DDBJ databases">
        <authorList>
            <person name="Peterson S.W."/>
        </authorList>
    </citation>
    <scope>NUCLEOTIDE SEQUENCE [LARGE SCALE GENOMIC DNA]</scope>
    <source>
        <strain evidence="2 3">DSM 45154</strain>
    </source>
</reference>
<feature type="domain" description="DUF397" evidence="1">
    <location>
        <begin position="5"/>
        <end position="57"/>
    </location>
</feature>
<sequence>MKNLVFRKASYSANRDNCVEVADLPGGGGALRDTKHRHLGHIEVPREAWQVFLASVKSEEL</sequence>
<dbReference type="Proteomes" id="UP000190637">
    <property type="component" value="Unassembled WGS sequence"/>
</dbReference>
<dbReference type="Pfam" id="PF04149">
    <property type="entry name" value="DUF397"/>
    <property type="match status" value="1"/>
</dbReference>
<evidence type="ECO:0000259" key="1">
    <source>
        <dbReference type="Pfam" id="PF04149"/>
    </source>
</evidence>
<gene>
    <name evidence="2" type="ORF">SAMN02745673_04914</name>
</gene>
<evidence type="ECO:0000313" key="2">
    <source>
        <dbReference type="EMBL" id="SKA39017.1"/>
    </source>
</evidence>
<dbReference type="AlphaFoldDB" id="A0A1T4TEZ6"/>
<dbReference type="InterPro" id="IPR007278">
    <property type="entry name" value="DUF397"/>
</dbReference>
<accession>A0A1T4TEZ6</accession>
<dbReference type="OrthoDB" id="3540894at2"/>
<dbReference type="RefSeq" id="WP_078764119.1">
    <property type="nucleotide sequence ID" value="NZ_FUWS01000021.1"/>
</dbReference>
<keyword evidence="3" id="KW-1185">Reference proteome</keyword>